<name>A0AA40DHV7_9PEZI</name>
<sequence length="85" mass="9307">MTPARSLTTLSGTLRYRLPRTSILPACRHQIRYVNTEGEELGGVQGSEPPSPKRNPVNWRAGTITGVGVGIACGWMLWAKNKEKS</sequence>
<evidence type="ECO:0000313" key="3">
    <source>
        <dbReference type="Proteomes" id="UP001172159"/>
    </source>
</evidence>
<proteinExistence type="predicted"/>
<dbReference type="EMBL" id="JAUKTV010000028">
    <property type="protein sequence ID" value="KAK0701407.1"/>
    <property type="molecule type" value="Genomic_DNA"/>
</dbReference>
<evidence type="ECO:0000313" key="2">
    <source>
        <dbReference type="EMBL" id="KAK0701407.1"/>
    </source>
</evidence>
<reference evidence="2" key="1">
    <citation type="submission" date="2023-06" db="EMBL/GenBank/DDBJ databases">
        <title>Genome-scale phylogeny and comparative genomics of the fungal order Sordariales.</title>
        <authorList>
            <consortium name="Lawrence Berkeley National Laboratory"/>
            <person name="Hensen N."/>
            <person name="Bonometti L."/>
            <person name="Westerberg I."/>
            <person name="Brannstrom I.O."/>
            <person name="Guillou S."/>
            <person name="Cros-Aarteil S."/>
            <person name="Calhoun S."/>
            <person name="Haridas S."/>
            <person name="Kuo A."/>
            <person name="Mondo S."/>
            <person name="Pangilinan J."/>
            <person name="Riley R."/>
            <person name="Labutti K."/>
            <person name="Andreopoulos B."/>
            <person name="Lipzen A."/>
            <person name="Chen C."/>
            <person name="Yanf M."/>
            <person name="Daum C."/>
            <person name="Ng V."/>
            <person name="Clum A."/>
            <person name="Steindorff A."/>
            <person name="Ohm R."/>
            <person name="Martin F."/>
            <person name="Silar P."/>
            <person name="Natvig D."/>
            <person name="Lalanne C."/>
            <person name="Gautier V."/>
            <person name="Ament-Velasquez S.L."/>
            <person name="Kruys A."/>
            <person name="Hutchinson M.I."/>
            <person name="Powell A.J."/>
            <person name="Barry K."/>
            <person name="Miller A.N."/>
            <person name="Grigoriev I.V."/>
            <person name="Debuchy R."/>
            <person name="Gladieux P."/>
            <person name="Thoren M.H."/>
            <person name="Johannesson H."/>
        </authorList>
    </citation>
    <scope>NUCLEOTIDE SEQUENCE</scope>
    <source>
        <strain evidence="2">CBS 540.89</strain>
    </source>
</reference>
<protein>
    <submittedName>
        <fullName evidence="2">Uncharacterized protein</fullName>
    </submittedName>
</protein>
<evidence type="ECO:0000256" key="1">
    <source>
        <dbReference type="SAM" id="Phobius"/>
    </source>
</evidence>
<accession>A0AA40DHV7</accession>
<keyword evidence="1" id="KW-0812">Transmembrane</keyword>
<dbReference type="AlphaFoldDB" id="A0AA40DHV7"/>
<keyword evidence="1" id="KW-1133">Transmembrane helix</keyword>
<comment type="caution">
    <text evidence="2">The sequence shown here is derived from an EMBL/GenBank/DDBJ whole genome shotgun (WGS) entry which is preliminary data.</text>
</comment>
<feature type="transmembrane region" description="Helical" evidence="1">
    <location>
        <begin position="59"/>
        <end position="79"/>
    </location>
</feature>
<keyword evidence="3" id="KW-1185">Reference proteome</keyword>
<gene>
    <name evidence="2" type="ORF">B0T21DRAFT_378894</name>
</gene>
<dbReference type="Proteomes" id="UP001172159">
    <property type="component" value="Unassembled WGS sequence"/>
</dbReference>
<keyword evidence="1" id="KW-0472">Membrane</keyword>
<organism evidence="2 3">
    <name type="scientific">Apiosordaria backusii</name>
    <dbReference type="NCBI Taxonomy" id="314023"/>
    <lineage>
        <taxon>Eukaryota</taxon>
        <taxon>Fungi</taxon>
        <taxon>Dikarya</taxon>
        <taxon>Ascomycota</taxon>
        <taxon>Pezizomycotina</taxon>
        <taxon>Sordariomycetes</taxon>
        <taxon>Sordariomycetidae</taxon>
        <taxon>Sordariales</taxon>
        <taxon>Lasiosphaeriaceae</taxon>
        <taxon>Apiosordaria</taxon>
    </lineage>
</organism>